<dbReference type="RefSeq" id="WP_108994999.1">
    <property type="nucleotide sequence ID" value="NZ_BDQX01000327.1"/>
</dbReference>
<comment type="caution">
    <text evidence="3">The sequence shown here is derived from an EMBL/GenBank/DDBJ whole genome shotgun (WGS) entry which is preliminary data.</text>
</comment>
<dbReference type="Proteomes" id="UP000245202">
    <property type="component" value="Unassembled WGS sequence"/>
</dbReference>
<feature type="transmembrane region" description="Helical" evidence="2">
    <location>
        <begin position="84"/>
        <end position="104"/>
    </location>
</feature>
<evidence type="ECO:0000313" key="3">
    <source>
        <dbReference type="EMBL" id="GBG10513.1"/>
    </source>
</evidence>
<evidence type="ECO:0000313" key="4">
    <source>
        <dbReference type="Proteomes" id="UP000245202"/>
    </source>
</evidence>
<keyword evidence="4" id="KW-1185">Reference proteome</keyword>
<sequence length="282" mass="31343">MDQKHKEQLLKKSEYPDTWKDDIWGQLEARLDAEEGTQKSSSAGDDEEQADGGTVHHDSITGRSPSMGRANNRSNKTKHKGMRVMKIGVGVAAAAVALTVFLSLPAGTAMMDSVKNWFEPEKKIEIDVEGQKEETNGQVHVDKTSDYAIYYDKDRYKLVEGEDKDVITTIDPLLAEYPEVSLTIEQKADVLPEQLAKELAEQLQGDYERVDAIERVTAPVDGYLVHAIDGNDRLSMVTNVYIVSNGKQGSFILSSKYFLEAAEGHGARFTQTLEQFQVLDGE</sequence>
<reference evidence="3 4" key="1">
    <citation type="submission" date="2017-08" db="EMBL/GenBank/DDBJ databases">
        <title>Substantial Increase in Enzyme Production by Combined Drug-Resistance Mutations in Paenibacillus agaridevorans.</title>
        <authorList>
            <person name="Tanaka Y."/>
            <person name="Funane K."/>
            <person name="Hosaka T."/>
            <person name="Shiwa Y."/>
            <person name="Fujita N."/>
            <person name="Miyazaki T."/>
            <person name="Yoshikawa H."/>
            <person name="Murakami K."/>
            <person name="Kasahara K."/>
            <person name="Inaoka T."/>
            <person name="Hiraga Y."/>
            <person name="Ochi K."/>
        </authorList>
    </citation>
    <scope>NUCLEOTIDE SEQUENCE [LARGE SCALE GENOMIC DNA]</scope>
    <source>
        <strain evidence="3 4">T-3040</strain>
    </source>
</reference>
<protein>
    <submittedName>
        <fullName evidence="3">Uncharacterized protein</fullName>
    </submittedName>
</protein>
<evidence type="ECO:0000256" key="2">
    <source>
        <dbReference type="SAM" id="Phobius"/>
    </source>
</evidence>
<feature type="compositionally biased region" description="Polar residues" evidence="1">
    <location>
        <begin position="61"/>
        <end position="74"/>
    </location>
</feature>
<keyword evidence="2" id="KW-0472">Membrane</keyword>
<accession>A0A2R5F2I0</accession>
<organism evidence="3 4">
    <name type="scientific">Paenibacillus agaridevorans</name>
    <dbReference type="NCBI Taxonomy" id="171404"/>
    <lineage>
        <taxon>Bacteria</taxon>
        <taxon>Bacillati</taxon>
        <taxon>Bacillota</taxon>
        <taxon>Bacilli</taxon>
        <taxon>Bacillales</taxon>
        <taxon>Paenibacillaceae</taxon>
        <taxon>Paenibacillus</taxon>
    </lineage>
</organism>
<evidence type="ECO:0000256" key="1">
    <source>
        <dbReference type="SAM" id="MobiDB-lite"/>
    </source>
</evidence>
<keyword evidence="2" id="KW-0812">Transmembrane</keyword>
<feature type="region of interest" description="Disordered" evidence="1">
    <location>
        <begin position="29"/>
        <end position="79"/>
    </location>
</feature>
<name>A0A2R5F2I0_9BACL</name>
<gene>
    <name evidence="3" type="ORF">PAT3040_05254</name>
</gene>
<keyword evidence="2" id="KW-1133">Transmembrane helix</keyword>
<dbReference type="EMBL" id="BDQX01000327">
    <property type="protein sequence ID" value="GBG10513.1"/>
    <property type="molecule type" value="Genomic_DNA"/>
</dbReference>
<proteinExistence type="predicted"/>
<dbReference type="AlphaFoldDB" id="A0A2R5F2I0"/>